<evidence type="ECO:0000256" key="6">
    <source>
        <dbReference type="SAM" id="Phobius"/>
    </source>
</evidence>
<feature type="transmembrane region" description="Helical" evidence="6">
    <location>
        <begin position="181"/>
        <end position="199"/>
    </location>
</feature>
<dbReference type="InterPro" id="IPR050186">
    <property type="entry name" value="TPT_transporter"/>
</dbReference>
<evidence type="ECO:0000256" key="4">
    <source>
        <dbReference type="ARBA" id="ARBA00023136"/>
    </source>
</evidence>
<dbReference type="PANTHER" id="PTHR11132">
    <property type="entry name" value="SOLUTE CARRIER FAMILY 35"/>
    <property type="match status" value="1"/>
</dbReference>
<dbReference type="AlphaFoldDB" id="A0A9D4TNA1"/>
<feature type="transmembrane region" description="Helical" evidence="6">
    <location>
        <begin position="276"/>
        <end position="295"/>
    </location>
</feature>
<keyword evidence="2 6" id="KW-0812">Transmembrane</keyword>
<feature type="transmembrane region" description="Helical" evidence="6">
    <location>
        <begin position="205"/>
        <end position="225"/>
    </location>
</feature>
<evidence type="ECO:0000259" key="7">
    <source>
        <dbReference type="Pfam" id="PF03151"/>
    </source>
</evidence>
<feature type="domain" description="Sugar phosphate transporter" evidence="7">
    <location>
        <begin position="66"/>
        <end position="349"/>
    </location>
</feature>
<keyword evidence="9" id="KW-1185">Reference proteome</keyword>
<evidence type="ECO:0000256" key="2">
    <source>
        <dbReference type="ARBA" id="ARBA00022692"/>
    </source>
</evidence>
<feature type="transmembrane region" description="Helical" evidence="6">
    <location>
        <begin position="59"/>
        <end position="79"/>
    </location>
</feature>
<dbReference type="Pfam" id="PF03151">
    <property type="entry name" value="TPT"/>
    <property type="match status" value="1"/>
</dbReference>
<proteinExistence type="predicted"/>
<evidence type="ECO:0000256" key="5">
    <source>
        <dbReference type="SAM" id="MobiDB-lite"/>
    </source>
</evidence>
<keyword evidence="4 6" id="KW-0472">Membrane</keyword>
<dbReference type="OrthoDB" id="417037at2759"/>
<feature type="transmembrane region" description="Helical" evidence="6">
    <location>
        <begin position="131"/>
        <end position="151"/>
    </location>
</feature>
<evidence type="ECO:0000256" key="1">
    <source>
        <dbReference type="ARBA" id="ARBA00004141"/>
    </source>
</evidence>
<accession>A0A9D4TNA1</accession>
<dbReference type="GO" id="GO:0016020">
    <property type="term" value="C:membrane"/>
    <property type="evidence" value="ECO:0007669"/>
    <property type="project" value="UniProtKB-SubCell"/>
</dbReference>
<comment type="subcellular location">
    <subcellularLocation>
        <location evidence="1">Membrane</location>
        <topology evidence="1">Multi-pass membrane protein</topology>
    </subcellularLocation>
</comment>
<organism evidence="8 9">
    <name type="scientific">Chlorella vulgaris</name>
    <name type="common">Green alga</name>
    <dbReference type="NCBI Taxonomy" id="3077"/>
    <lineage>
        <taxon>Eukaryota</taxon>
        <taxon>Viridiplantae</taxon>
        <taxon>Chlorophyta</taxon>
        <taxon>core chlorophytes</taxon>
        <taxon>Trebouxiophyceae</taxon>
        <taxon>Chlorellales</taxon>
        <taxon>Chlorellaceae</taxon>
        <taxon>Chlorella clade</taxon>
        <taxon>Chlorella</taxon>
    </lineage>
</organism>
<dbReference type="EMBL" id="SIDB01000007">
    <property type="protein sequence ID" value="KAI3430387.1"/>
    <property type="molecule type" value="Genomic_DNA"/>
</dbReference>
<keyword evidence="3 6" id="KW-1133">Transmembrane helix</keyword>
<dbReference type="InterPro" id="IPR004853">
    <property type="entry name" value="Sugar_P_trans_dom"/>
</dbReference>
<comment type="caution">
    <text evidence="8">The sequence shown here is derived from an EMBL/GenBank/DDBJ whole genome shotgun (WGS) entry which is preliminary data.</text>
</comment>
<feature type="transmembrane region" description="Helical" evidence="6">
    <location>
        <begin position="91"/>
        <end position="110"/>
    </location>
</feature>
<feature type="region of interest" description="Disordered" evidence="5">
    <location>
        <begin position="30"/>
        <end position="50"/>
    </location>
</feature>
<evidence type="ECO:0000256" key="3">
    <source>
        <dbReference type="ARBA" id="ARBA00022989"/>
    </source>
</evidence>
<protein>
    <recommendedName>
        <fullName evidence="7">Sugar phosphate transporter domain-containing protein</fullName>
    </recommendedName>
</protein>
<gene>
    <name evidence="8" type="ORF">D9Q98_004982</name>
</gene>
<reference evidence="8" key="1">
    <citation type="journal article" date="2019" name="Plant J.">
        <title>Chlorella vulgaris genome assembly and annotation reveals the molecular basis for metabolic acclimation to high light conditions.</title>
        <authorList>
            <person name="Cecchin M."/>
            <person name="Marcolungo L."/>
            <person name="Rossato M."/>
            <person name="Girolomoni L."/>
            <person name="Cosentino E."/>
            <person name="Cuine S."/>
            <person name="Li-Beisson Y."/>
            <person name="Delledonne M."/>
            <person name="Ballottari M."/>
        </authorList>
    </citation>
    <scope>NUCLEOTIDE SEQUENCE</scope>
    <source>
        <strain evidence="8">211/11P</strain>
    </source>
</reference>
<name>A0A9D4TNA1_CHLVU</name>
<evidence type="ECO:0000313" key="9">
    <source>
        <dbReference type="Proteomes" id="UP001055712"/>
    </source>
</evidence>
<reference evidence="8" key="2">
    <citation type="submission" date="2020-11" db="EMBL/GenBank/DDBJ databases">
        <authorList>
            <person name="Cecchin M."/>
            <person name="Marcolungo L."/>
            <person name="Rossato M."/>
            <person name="Girolomoni L."/>
            <person name="Cosentino E."/>
            <person name="Cuine S."/>
            <person name="Li-Beisson Y."/>
            <person name="Delledonne M."/>
            <person name="Ballottari M."/>
        </authorList>
    </citation>
    <scope>NUCLEOTIDE SEQUENCE</scope>
    <source>
        <strain evidence="8">211/11P</strain>
        <tissue evidence="8">Whole cell</tissue>
    </source>
</reference>
<evidence type="ECO:0000313" key="8">
    <source>
        <dbReference type="EMBL" id="KAI3430387.1"/>
    </source>
</evidence>
<sequence>MAVSGLPLHQGNGDVPAVLEFSPRVSAKHRWTAGGRGEGTEAANSLLSKKQHSARPPSLLSRMVVCLQYGSVSVAITLFNRAVFSVYHFNYPSTVTLLQILVSLAFMYSLRGAGAMSFGPLNLRTARKAAPLAFFWWLYVVSGVTALRYLNVPMYSVIRRSTTLLVVGGEYLLFSKRPSRRSLAALLVMVGGAIVAGLTDLTFNLAGYLWVSVCVASTAAYLLLIRKLQESTGLSQTTLLLYNNVLALPLMAAFMLLATNEAAGVLSYPQLRDPRFLLFLLLSCSQAFLLNLCIFRCTLINSPLATNVTGQMKDILTTALGMLLFGDVKYSTLNVGGIAVGLVGSITYSAVSYAESTAAAQRISKARESPPSRLLPSRLAALRTASLGGQERTALLPSPFASPRPAAIV</sequence>
<feature type="transmembrane region" description="Helical" evidence="6">
    <location>
        <begin position="237"/>
        <end position="256"/>
    </location>
</feature>
<dbReference type="Proteomes" id="UP001055712">
    <property type="component" value="Unassembled WGS sequence"/>
</dbReference>